<evidence type="ECO:0000256" key="2">
    <source>
        <dbReference type="PROSITE-ProRule" id="PRU00335"/>
    </source>
</evidence>
<proteinExistence type="predicted"/>
<dbReference type="InterPro" id="IPR009057">
    <property type="entry name" value="Homeodomain-like_sf"/>
</dbReference>
<dbReference type="SUPFAM" id="SSF46689">
    <property type="entry name" value="Homeodomain-like"/>
    <property type="match status" value="1"/>
</dbReference>
<dbReference type="Proteomes" id="UP000627781">
    <property type="component" value="Unassembled WGS sequence"/>
</dbReference>
<dbReference type="EMBL" id="JACSRA010000024">
    <property type="protein sequence ID" value="MBD7912459.1"/>
    <property type="molecule type" value="Genomic_DNA"/>
</dbReference>
<feature type="domain" description="HTH tetR-type" evidence="3">
    <location>
        <begin position="8"/>
        <end position="68"/>
    </location>
</feature>
<evidence type="ECO:0000256" key="1">
    <source>
        <dbReference type="ARBA" id="ARBA00023125"/>
    </source>
</evidence>
<comment type="caution">
    <text evidence="4">The sequence shown here is derived from an EMBL/GenBank/DDBJ whole genome shotgun (WGS) entry which is preliminary data.</text>
</comment>
<dbReference type="Pfam" id="PF14278">
    <property type="entry name" value="TetR_C_8"/>
    <property type="match status" value="1"/>
</dbReference>
<keyword evidence="1 2" id="KW-0238">DNA-binding</keyword>
<dbReference type="PROSITE" id="PS50977">
    <property type="entry name" value="HTH_TETR_2"/>
    <property type="match status" value="1"/>
</dbReference>
<dbReference type="RefSeq" id="WP_191769417.1">
    <property type="nucleotide sequence ID" value="NZ_JACSRA010000024.1"/>
</dbReference>
<accession>A0ABR8PWE6</accession>
<dbReference type="InterPro" id="IPR039532">
    <property type="entry name" value="TetR_C_Firmicutes"/>
</dbReference>
<dbReference type="InterPro" id="IPR050624">
    <property type="entry name" value="HTH-type_Tx_Regulator"/>
</dbReference>
<feature type="DNA-binding region" description="H-T-H motif" evidence="2">
    <location>
        <begin position="31"/>
        <end position="50"/>
    </location>
</feature>
<organism evidence="4 5">
    <name type="scientific">Clostridium cibarium</name>
    <dbReference type="NCBI Taxonomy" id="2762247"/>
    <lineage>
        <taxon>Bacteria</taxon>
        <taxon>Bacillati</taxon>
        <taxon>Bacillota</taxon>
        <taxon>Clostridia</taxon>
        <taxon>Eubacteriales</taxon>
        <taxon>Clostridiaceae</taxon>
        <taxon>Clostridium</taxon>
    </lineage>
</organism>
<reference evidence="4 5" key="1">
    <citation type="submission" date="2020-08" db="EMBL/GenBank/DDBJ databases">
        <title>A Genomic Blueprint of the Chicken Gut Microbiome.</title>
        <authorList>
            <person name="Gilroy R."/>
            <person name="Ravi A."/>
            <person name="Getino M."/>
            <person name="Pursley I."/>
            <person name="Horton D.L."/>
            <person name="Alikhan N.-F."/>
            <person name="Baker D."/>
            <person name="Gharbi K."/>
            <person name="Hall N."/>
            <person name="Watson M."/>
            <person name="Adriaenssens E.M."/>
            <person name="Foster-Nyarko E."/>
            <person name="Jarju S."/>
            <person name="Secka A."/>
            <person name="Antonio M."/>
            <person name="Oren A."/>
            <person name="Chaudhuri R."/>
            <person name="La Ragione R.M."/>
            <person name="Hildebrand F."/>
            <person name="Pallen M.J."/>
        </authorList>
    </citation>
    <scope>NUCLEOTIDE SEQUENCE [LARGE SCALE GENOMIC DNA]</scope>
    <source>
        <strain evidence="4 5">Sa3CVN1</strain>
    </source>
</reference>
<gene>
    <name evidence="4" type="ORF">H9661_13935</name>
</gene>
<sequence>MMKDRRYRRTQNQLKKAIIELLKVKNINQISVRELSEMADINRATFYLHYKTPYDLLMHLEDELFNILFSAYTNHDIKDQYDFLLSIYKCISNNYELLIVLLNPNTGSTFWDRLSNSIKEQYSYLWSPHLRSLSDNQIKYLGTFIIDGYISVIKTWLLNGMEESPEEMVKLSKSFEYKIHEKGCPR</sequence>
<evidence type="ECO:0000313" key="4">
    <source>
        <dbReference type="EMBL" id="MBD7912459.1"/>
    </source>
</evidence>
<dbReference type="InterPro" id="IPR001647">
    <property type="entry name" value="HTH_TetR"/>
</dbReference>
<name>A0ABR8PWE6_9CLOT</name>
<keyword evidence="5" id="KW-1185">Reference proteome</keyword>
<dbReference type="PANTHER" id="PTHR43479:SF7">
    <property type="entry name" value="TETR-FAMILY TRANSCRIPTIONAL REGULATOR"/>
    <property type="match status" value="1"/>
</dbReference>
<dbReference type="Gene3D" id="1.10.357.10">
    <property type="entry name" value="Tetracycline Repressor, domain 2"/>
    <property type="match status" value="1"/>
</dbReference>
<evidence type="ECO:0000259" key="3">
    <source>
        <dbReference type="PROSITE" id="PS50977"/>
    </source>
</evidence>
<dbReference type="PANTHER" id="PTHR43479">
    <property type="entry name" value="ACREF/ENVCD OPERON REPRESSOR-RELATED"/>
    <property type="match status" value="1"/>
</dbReference>
<protein>
    <submittedName>
        <fullName evidence="4">TetR/AcrR family transcriptional regulator</fullName>
    </submittedName>
</protein>
<evidence type="ECO:0000313" key="5">
    <source>
        <dbReference type="Proteomes" id="UP000627781"/>
    </source>
</evidence>